<dbReference type="Pfam" id="PF01582">
    <property type="entry name" value="TIR"/>
    <property type="match status" value="1"/>
</dbReference>
<keyword evidence="5 12" id="KW-0812">Transmembrane</keyword>
<evidence type="ECO:0000256" key="3">
    <source>
        <dbReference type="ARBA" id="ARBA00009634"/>
    </source>
</evidence>
<dbReference type="InterPro" id="IPR003591">
    <property type="entry name" value="Leu-rich_rpt_typical-subtyp"/>
</dbReference>
<dbReference type="PROSITE" id="PS51450">
    <property type="entry name" value="LRR"/>
    <property type="match status" value="1"/>
</dbReference>
<evidence type="ECO:0000256" key="7">
    <source>
        <dbReference type="ARBA" id="ARBA00022889"/>
    </source>
</evidence>
<dbReference type="InterPro" id="IPR031283">
    <property type="entry name" value="AMIGO"/>
</dbReference>
<dbReference type="SUPFAM" id="SSF52200">
    <property type="entry name" value="Toll/Interleukin receptor TIR domain"/>
    <property type="match status" value="1"/>
</dbReference>
<dbReference type="GO" id="GO:0016020">
    <property type="term" value="C:membrane"/>
    <property type="evidence" value="ECO:0007669"/>
    <property type="project" value="UniProtKB-SubCell"/>
</dbReference>
<evidence type="ECO:0000256" key="12">
    <source>
        <dbReference type="SAM" id="Phobius"/>
    </source>
</evidence>
<keyword evidence="15" id="KW-1185">Reference proteome</keyword>
<dbReference type="OrthoDB" id="676979at2759"/>
<dbReference type="InterPro" id="IPR032675">
    <property type="entry name" value="LRR_dom_sf"/>
</dbReference>
<keyword evidence="8 12" id="KW-1133">Transmembrane helix</keyword>
<dbReference type="GO" id="GO:0007165">
    <property type="term" value="P:signal transduction"/>
    <property type="evidence" value="ECO:0007669"/>
    <property type="project" value="InterPro"/>
</dbReference>
<reference evidence="14" key="2">
    <citation type="submission" date="2021-01" db="UniProtKB">
        <authorList>
            <consortium name="EnsemblMetazoa"/>
        </authorList>
    </citation>
    <scope>IDENTIFICATION</scope>
</reference>
<reference evidence="15" key="1">
    <citation type="submission" date="2015-02" db="EMBL/GenBank/DDBJ databases">
        <title>Genome sequencing for Strongylocentrotus purpuratus.</title>
        <authorList>
            <person name="Murali S."/>
            <person name="Liu Y."/>
            <person name="Vee V."/>
            <person name="English A."/>
            <person name="Wang M."/>
            <person name="Skinner E."/>
            <person name="Han Y."/>
            <person name="Muzny D.M."/>
            <person name="Worley K.C."/>
            <person name="Gibbs R.A."/>
        </authorList>
    </citation>
    <scope>NUCLEOTIDE SEQUENCE</scope>
</reference>
<dbReference type="PROSITE" id="PS50104">
    <property type="entry name" value="TIR"/>
    <property type="match status" value="1"/>
</dbReference>
<dbReference type="RefSeq" id="XP_030841123.1">
    <property type="nucleotide sequence ID" value="XM_030985263.1"/>
</dbReference>
<dbReference type="KEGG" id="spu:757162"/>
<dbReference type="InterPro" id="IPR035897">
    <property type="entry name" value="Toll_tir_struct_dom_sf"/>
</dbReference>
<keyword evidence="11" id="KW-0393">Immunoglobulin domain</keyword>
<comment type="subcellular location">
    <subcellularLocation>
        <location evidence="1">Membrane</location>
        <topology evidence="1">Single-pass type I membrane protein</topology>
    </subcellularLocation>
</comment>
<evidence type="ECO:0000313" key="14">
    <source>
        <dbReference type="EnsemblMetazoa" id="XP_030841123"/>
    </source>
</evidence>
<evidence type="ECO:0000256" key="10">
    <source>
        <dbReference type="ARBA" id="ARBA00023180"/>
    </source>
</evidence>
<evidence type="ECO:0000256" key="11">
    <source>
        <dbReference type="ARBA" id="ARBA00023319"/>
    </source>
</evidence>
<dbReference type="Pfam" id="PF13516">
    <property type="entry name" value="LRR_6"/>
    <property type="match status" value="1"/>
</dbReference>
<dbReference type="Proteomes" id="UP000007110">
    <property type="component" value="Unassembled WGS sequence"/>
</dbReference>
<keyword evidence="9 12" id="KW-0472">Membrane</keyword>
<dbReference type="Pfam" id="PF13855">
    <property type="entry name" value="LRR_8"/>
    <property type="match status" value="1"/>
</dbReference>
<evidence type="ECO:0000256" key="9">
    <source>
        <dbReference type="ARBA" id="ARBA00023136"/>
    </source>
</evidence>
<dbReference type="GeneID" id="757162"/>
<dbReference type="PANTHER" id="PTHR24368">
    <property type="entry name" value="AMPHOTERIN-INDUCED PROTEIN"/>
    <property type="match status" value="1"/>
</dbReference>
<evidence type="ECO:0000313" key="15">
    <source>
        <dbReference type="Proteomes" id="UP000007110"/>
    </source>
</evidence>
<evidence type="ECO:0000256" key="5">
    <source>
        <dbReference type="ARBA" id="ARBA00022692"/>
    </source>
</evidence>
<dbReference type="SMART" id="SM00369">
    <property type="entry name" value="LRR_TYP"/>
    <property type="match status" value="6"/>
</dbReference>
<keyword evidence="7" id="KW-0130">Cell adhesion</keyword>
<keyword evidence="6" id="KW-0677">Repeat</keyword>
<comment type="similarity">
    <text evidence="3">Belongs to the Toll-like receptor family.</text>
</comment>
<evidence type="ECO:0000256" key="8">
    <source>
        <dbReference type="ARBA" id="ARBA00022989"/>
    </source>
</evidence>
<protein>
    <recommendedName>
        <fullName evidence="13">TIR domain-containing protein</fullName>
    </recommendedName>
</protein>
<feature type="transmembrane region" description="Helical" evidence="12">
    <location>
        <begin position="307"/>
        <end position="326"/>
    </location>
</feature>
<feature type="domain" description="TIR" evidence="13">
    <location>
        <begin position="359"/>
        <end position="501"/>
    </location>
</feature>
<evidence type="ECO:0000256" key="1">
    <source>
        <dbReference type="ARBA" id="ARBA00004479"/>
    </source>
</evidence>
<dbReference type="GO" id="GO:0007155">
    <property type="term" value="P:cell adhesion"/>
    <property type="evidence" value="ECO:0007669"/>
    <property type="project" value="UniProtKB-KW"/>
</dbReference>
<dbReference type="InterPro" id="IPR000157">
    <property type="entry name" value="TIR_dom"/>
</dbReference>
<name>A0A7M7NSN8_STRPU</name>
<accession>A0A7M7NSN8</accession>
<dbReference type="SMART" id="SM00255">
    <property type="entry name" value="TIR"/>
    <property type="match status" value="1"/>
</dbReference>
<evidence type="ECO:0000259" key="13">
    <source>
        <dbReference type="PROSITE" id="PS50104"/>
    </source>
</evidence>
<dbReference type="Gene3D" id="3.80.10.10">
    <property type="entry name" value="Ribonuclease Inhibitor"/>
    <property type="match status" value="1"/>
</dbReference>
<evidence type="ECO:0000256" key="2">
    <source>
        <dbReference type="ARBA" id="ARBA00005670"/>
    </source>
</evidence>
<evidence type="ECO:0000256" key="6">
    <source>
        <dbReference type="ARBA" id="ARBA00022737"/>
    </source>
</evidence>
<dbReference type="InterPro" id="IPR001611">
    <property type="entry name" value="Leu-rich_rpt"/>
</dbReference>
<dbReference type="PANTHER" id="PTHR24368:SF210">
    <property type="entry name" value="SURFACE ANTIGEN BSPA-LIKE"/>
    <property type="match status" value="1"/>
</dbReference>
<evidence type="ECO:0000256" key="4">
    <source>
        <dbReference type="ARBA" id="ARBA00022614"/>
    </source>
</evidence>
<keyword evidence="10" id="KW-0325">Glycoprotein</keyword>
<proteinExistence type="inferred from homology"/>
<dbReference type="InParanoid" id="A0A7M7NSN8"/>
<organism evidence="14 15">
    <name type="scientific">Strongylocentrotus purpuratus</name>
    <name type="common">Purple sea urchin</name>
    <dbReference type="NCBI Taxonomy" id="7668"/>
    <lineage>
        <taxon>Eukaryota</taxon>
        <taxon>Metazoa</taxon>
        <taxon>Echinodermata</taxon>
        <taxon>Eleutherozoa</taxon>
        <taxon>Echinozoa</taxon>
        <taxon>Echinoidea</taxon>
        <taxon>Euechinoidea</taxon>
        <taxon>Echinacea</taxon>
        <taxon>Camarodonta</taxon>
        <taxon>Echinidea</taxon>
        <taxon>Strongylocentrotidae</taxon>
        <taxon>Strongylocentrotus</taxon>
    </lineage>
</organism>
<dbReference type="AlphaFoldDB" id="A0A7M7NSN8"/>
<sequence length="514" mass="59121">MALYSGARPEDQLGVFTRCHNDTRYAITVHVFALHDSTDLRRIQTIDLSLCRISRLQLESLTLKSLNLGHTRIPLKPSKSFKHLPFLEHLDLSSTGLGKLNVWDATVNISLFDELFNLTTLDLRNNHLLGREGAFTAGVFRQLSALQELNLQDCDVATVNPNVFKGLGSLQKLNLAGNRIKRLPYSAFNGLEQVTIINLDTNNVAYLEDRIFLNNPKLTSISLASNNLTHLKLSTFQPIISSLSSLDLSMNPIVCNCDLKWLPSFLHRQLMLTNADETICSESSLDPLRAKPLLQFDPDELCKRSIVLFYSLPLATICLIVIIVLVHHYRWKVKYKIFLLKLAALGYNELRDARDHSDFEFDLNIIFYDDDEEWIREHLRPALKAQLPQFQRNVFGDEDLVVGMHYLDSVDYVVSHSYKTIILLSRAAVHDRWFMLKLRTAMDHVSDTQTEFVVVVFLEDIPDEEIPFLARLYLSDGRPYLYWTDDVRGHGYFWHGLTKYLTINLRTNDWIPNE</sequence>
<dbReference type="SUPFAM" id="SSF52058">
    <property type="entry name" value="L domain-like"/>
    <property type="match status" value="1"/>
</dbReference>
<comment type="similarity">
    <text evidence="2">Belongs to the immunoglobulin superfamily. AMIGO family.</text>
</comment>
<keyword evidence="4" id="KW-0433">Leucine-rich repeat</keyword>
<dbReference type="EnsemblMetazoa" id="XM_030985263">
    <property type="protein sequence ID" value="XP_030841123"/>
    <property type="gene ID" value="LOC757162"/>
</dbReference>
<dbReference type="Gene3D" id="3.40.50.10140">
    <property type="entry name" value="Toll/interleukin-1 receptor homology (TIR) domain"/>
    <property type="match status" value="1"/>
</dbReference>